<comment type="caution">
    <text evidence="4">The sequence shown here is derived from an EMBL/GenBank/DDBJ whole genome shotgun (WGS) entry which is preliminary data.</text>
</comment>
<dbReference type="OrthoDB" id="406745at2759"/>
<keyword evidence="2" id="KW-0732">Signal</keyword>
<dbReference type="GO" id="GO:0016715">
    <property type="term" value="F:oxidoreductase activity, acting on paired donors, with incorporation or reduction of molecular oxygen, reduced ascorbate as one donor, and incorporation of one atom of oxygen"/>
    <property type="evidence" value="ECO:0007669"/>
    <property type="project" value="InterPro"/>
</dbReference>
<keyword evidence="1" id="KW-1015">Disulfide bond</keyword>
<protein>
    <recommendedName>
        <fullName evidence="3">Peptide-N-glycosidase F N-terminal domain-containing protein</fullName>
    </recommendedName>
</protein>
<dbReference type="PANTHER" id="PTHR39319:SF1">
    <property type="entry name" value="SI:DKEY-256H2.1"/>
    <property type="match status" value="1"/>
</dbReference>
<reference evidence="4" key="1">
    <citation type="thesis" date="2021" institute="BYU ScholarsArchive" country="Provo, UT, USA">
        <title>Applications of and Algorithms for Genome Assembly and Genomic Analyses with an Emphasis on Marine Teleosts.</title>
        <authorList>
            <person name="Pickett B.D."/>
        </authorList>
    </citation>
    <scope>NUCLEOTIDE SEQUENCE</scope>
    <source>
        <strain evidence="4">HI-2016</strain>
    </source>
</reference>
<evidence type="ECO:0000313" key="4">
    <source>
        <dbReference type="EMBL" id="KAG9345206.1"/>
    </source>
</evidence>
<dbReference type="PANTHER" id="PTHR39319">
    <property type="entry name" value="SI:DKEY-256H2.1"/>
    <property type="match status" value="1"/>
</dbReference>
<evidence type="ECO:0000259" key="3">
    <source>
        <dbReference type="SMART" id="SM01290"/>
    </source>
</evidence>
<gene>
    <name evidence="4" type="ORF">JZ751_009751</name>
</gene>
<dbReference type="InterPro" id="IPR003137">
    <property type="entry name" value="PA_domain"/>
</dbReference>
<dbReference type="InterPro" id="IPR008977">
    <property type="entry name" value="PHM/PNGase_F_dom_sf"/>
</dbReference>
<keyword evidence="5" id="KW-1185">Reference proteome</keyword>
<dbReference type="InterPro" id="IPR015197">
    <property type="entry name" value="PngaseF_C"/>
</dbReference>
<dbReference type="Pfam" id="PF09112">
    <property type="entry name" value="N-glycanase_N"/>
    <property type="match status" value="1"/>
</dbReference>
<sequence length="672" mass="74453">MVLLYTLSMTFCVLIKTSGYEVLASGRASASRIRSNLVRLSHRDDTENSLGNSLNLGRNANLRATINFKSRGNASPISIEGFEPGDTAPEFQIKTLDGEFVYPPRSGLNISLIIHAFTNKSAFLECLWTSLSSLSDLVQYLPESCHVLFLTFDDMAARDALWMQEQIHRAATLSHRKDVLSRLHISPVPVYALGNWIPNVLYSWGCSGHNCGLAQVAFTSTEWDTPVVAKRLDARYDWLMGRWDQRSYRVIDAGDGCEPCAALAGAVAWVSEGNCSFFTKVQNMAKSMAAGVLVYASLGNPIQDMNCEGEECGTPLGIPASMVHVEPAVVSALLRKQPVNASFQITPSANFFFGIDQQGALAQMGWFLYPTFRFFGWQAQWFDYLGQLQERLRIPAQVVTVFHNTLMHGDKGAIATVELQADMVNSDVLELEVALSCPGRRDETCPHWDHTVQLFVCCDYFSPYCNRELGRWITAFRRGIGHWLTDVSPLLPLLTTGKCTFTMKTVPWAMPWMASLNLRFRSSNYSGSALGCAARVVEGAVPNEHGTWLYGRGGWCDGLQVNPWIIDISSQLPGARGQTKERAYNCRRSTQCWLVAQIRGHGAPAPAFALNYAVNRRELSSPSAPSANSEVQGLNMTGSNTILYFGLYEGQDPDPRSNPGYIIMSSYLVLYN</sequence>
<name>A0A8T2P0D7_9TELE</name>
<dbReference type="InterPro" id="IPR053251">
    <property type="entry name" value="N-glycanase"/>
</dbReference>
<dbReference type="SUPFAM" id="SSF49742">
    <property type="entry name" value="PHM/PNGase F"/>
    <property type="match status" value="1"/>
</dbReference>
<evidence type="ECO:0000313" key="5">
    <source>
        <dbReference type="Proteomes" id="UP000824540"/>
    </source>
</evidence>
<dbReference type="Gene3D" id="2.60.120.230">
    <property type="match status" value="2"/>
</dbReference>
<feature type="signal peptide" evidence="2">
    <location>
        <begin position="1"/>
        <end position="19"/>
    </location>
</feature>
<dbReference type="SMART" id="SM01290">
    <property type="entry name" value="N-glycanase_N"/>
    <property type="match status" value="1"/>
</dbReference>
<organism evidence="4 5">
    <name type="scientific">Albula glossodonta</name>
    <name type="common">roundjaw bonefish</name>
    <dbReference type="NCBI Taxonomy" id="121402"/>
    <lineage>
        <taxon>Eukaryota</taxon>
        <taxon>Metazoa</taxon>
        <taxon>Chordata</taxon>
        <taxon>Craniata</taxon>
        <taxon>Vertebrata</taxon>
        <taxon>Euteleostomi</taxon>
        <taxon>Actinopterygii</taxon>
        <taxon>Neopterygii</taxon>
        <taxon>Teleostei</taxon>
        <taxon>Albuliformes</taxon>
        <taxon>Albulidae</taxon>
        <taxon>Albula</taxon>
    </lineage>
</organism>
<dbReference type="Proteomes" id="UP000824540">
    <property type="component" value="Unassembled WGS sequence"/>
</dbReference>
<dbReference type="Gene3D" id="3.50.30.30">
    <property type="match status" value="1"/>
</dbReference>
<dbReference type="InterPro" id="IPR014784">
    <property type="entry name" value="Cu2_ascorb_mOase-like_C"/>
</dbReference>
<dbReference type="CDD" id="cd00538">
    <property type="entry name" value="PA"/>
    <property type="match status" value="1"/>
</dbReference>
<evidence type="ECO:0000256" key="1">
    <source>
        <dbReference type="ARBA" id="ARBA00023157"/>
    </source>
</evidence>
<feature type="chain" id="PRO_5035718970" description="Peptide-N-glycosidase F N-terminal domain-containing protein" evidence="2">
    <location>
        <begin position="20"/>
        <end position="672"/>
    </location>
</feature>
<dbReference type="EMBL" id="JAFBMS010000018">
    <property type="protein sequence ID" value="KAG9345206.1"/>
    <property type="molecule type" value="Genomic_DNA"/>
</dbReference>
<accession>A0A8T2P0D7</accession>
<dbReference type="InterPro" id="IPR015196">
    <property type="entry name" value="PngaseF_N"/>
</dbReference>
<proteinExistence type="predicted"/>
<dbReference type="Pfam" id="PF02225">
    <property type="entry name" value="PA"/>
    <property type="match status" value="1"/>
</dbReference>
<dbReference type="Pfam" id="PF09113">
    <property type="entry name" value="N-glycanase_C"/>
    <property type="match status" value="1"/>
</dbReference>
<dbReference type="AlphaFoldDB" id="A0A8T2P0D7"/>
<feature type="domain" description="Peptide-N-glycosidase F N-terminal" evidence="3">
    <location>
        <begin position="398"/>
        <end position="520"/>
    </location>
</feature>
<evidence type="ECO:0000256" key="2">
    <source>
        <dbReference type="SAM" id="SignalP"/>
    </source>
</evidence>